<keyword evidence="3" id="KW-1185">Reference proteome</keyword>
<evidence type="ECO:0000313" key="2">
    <source>
        <dbReference type="EMBL" id="KAJ0192651.1"/>
    </source>
</evidence>
<comment type="caution">
    <text evidence="2">The sequence shown here is derived from an EMBL/GenBank/DDBJ whole genome shotgun (WGS) entry which is preliminary data.</text>
</comment>
<accession>A0A9R1WYS6</accession>
<name>A0A9R1WYS6_LACSA</name>
<organism evidence="2 3">
    <name type="scientific">Lactuca sativa</name>
    <name type="common">Garden lettuce</name>
    <dbReference type="NCBI Taxonomy" id="4236"/>
    <lineage>
        <taxon>Eukaryota</taxon>
        <taxon>Viridiplantae</taxon>
        <taxon>Streptophyta</taxon>
        <taxon>Embryophyta</taxon>
        <taxon>Tracheophyta</taxon>
        <taxon>Spermatophyta</taxon>
        <taxon>Magnoliopsida</taxon>
        <taxon>eudicotyledons</taxon>
        <taxon>Gunneridae</taxon>
        <taxon>Pentapetalae</taxon>
        <taxon>asterids</taxon>
        <taxon>campanulids</taxon>
        <taxon>Asterales</taxon>
        <taxon>Asteraceae</taxon>
        <taxon>Cichorioideae</taxon>
        <taxon>Cichorieae</taxon>
        <taxon>Lactucinae</taxon>
        <taxon>Lactuca</taxon>
    </lineage>
</organism>
<proteinExistence type="predicted"/>
<gene>
    <name evidence="2" type="ORF">LSAT_V11C800402770</name>
</gene>
<sequence>MASRMINASTEMNSGDRAVDVGGIAEGEQSTEGCLVWSEVSSVKEALVVSSESDQHRLTVFWCGRRRLRLAGDGIVWTLEDSRCRRNPSLPDQKEHGFKSPNLLSGSTC</sequence>
<dbReference type="Proteomes" id="UP000235145">
    <property type="component" value="Unassembled WGS sequence"/>
</dbReference>
<feature type="region of interest" description="Disordered" evidence="1">
    <location>
        <begin position="86"/>
        <end position="109"/>
    </location>
</feature>
<evidence type="ECO:0000256" key="1">
    <source>
        <dbReference type="SAM" id="MobiDB-lite"/>
    </source>
</evidence>
<protein>
    <submittedName>
        <fullName evidence="2">Uncharacterized protein</fullName>
    </submittedName>
</protein>
<dbReference type="EMBL" id="NBSK02000008">
    <property type="protein sequence ID" value="KAJ0192651.1"/>
    <property type="molecule type" value="Genomic_DNA"/>
</dbReference>
<dbReference type="AlphaFoldDB" id="A0A9R1WYS6"/>
<reference evidence="2 3" key="1">
    <citation type="journal article" date="2017" name="Nat. Commun.">
        <title>Genome assembly with in vitro proximity ligation data and whole-genome triplication in lettuce.</title>
        <authorList>
            <person name="Reyes-Chin-Wo S."/>
            <person name="Wang Z."/>
            <person name="Yang X."/>
            <person name="Kozik A."/>
            <person name="Arikit S."/>
            <person name="Song C."/>
            <person name="Xia L."/>
            <person name="Froenicke L."/>
            <person name="Lavelle D.O."/>
            <person name="Truco M.J."/>
            <person name="Xia R."/>
            <person name="Zhu S."/>
            <person name="Xu C."/>
            <person name="Xu H."/>
            <person name="Xu X."/>
            <person name="Cox K."/>
            <person name="Korf I."/>
            <person name="Meyers B.C."/>
            <person name="Michelmore R.W."/>
        </authorList>
    </citation>
    <scope>NUCLEOTIDE SEQUENCE [LARGE SCALE GENOMIC DNA]</scope>
    <source>
        <strain evidence="3">cv. Salinas</strain>
        <tissue evidence="2">Seedlings</tissue>
    </source>
</reference>
<evidence type="ECO:0000313" key="3">
    <source>
        <dbReference type="Proteomes" id="UP000235145"/>
    </source>
</evidence>